<dbReference type="PANTHER" id="PTHR10953:SF29">
    <property type="entry name" value="NEDD8-ACTIVATING ENZYME E1 REGULATORY SUBUNIT"/>
    <property type="match status" value="1"/>
</dbReference>
<dbReference type="GO" id="GO:0045116">
    <property type="term" value="P:protein neddylation"/>
    <property type="evidence" value="ECO:0007669"/>
    <property type="project" value="UniProtKB-UniRule"/>
</dbReference>
<comment type="similarity">
    <text evidence="2 5">Belongs to the ubiquitin-activating E1 family. ULA1 subfamily.</text>
</comment>
<accession>A0A067PW24</accession>
<dbReference type="PANTHER" id="PTHR10953">
    <property type="entry name" value="UBIQUITIN-ACTIVATING ENZYME E1"/>
    <property type="match status" value="1"/>
</dbReference>
<dbReference type="HOGENOM" id="CLU_019618_2_1_1"/>
<name>A0A067PW24_9AGAM</name>
<dbReference type="FunFam" id="3.40.50.720:FF:000475">
    <property type="entry name" value="NEDD8-activating enzyme E1 regulatory subunit"/>
    <property type="match status" value="1"/>
</dbReference>
<dbReference type="InterPro" id="IPR030667">
    <property type="entry name" value="APP-BP1"/>
</dbReference>
<gene>
    <name evidence="8" type="ORF">JAAARDRAFT_71311</name>
</gene>
<feature type="region of interest" description="Disordered" evidence="6">
    <location>
        <begin position="1"/>
        <end position="22"/>
    </location>
</feature>
<sequence>MSQSQDIEAVTTAISTEGQPDNKTRRYDRQLRLWAATGQSALESSRILVISASATATSILKNLVLPGIGHFTILDHELVSPEDAGNNFFFEGYKSIGKSRAEEAVRLLGELNDGVEGKADTRNVEDLLNTDQQYFAQFTLIIVHNLRPSLLQKLADFLWSDSSYPPLIAVRSAGFLAQFFIQFHEHTIIESHSEMAPSLRIDKPFPSLLEHALSLDFDNMDPTEHAHIPYVVILVRAIEDWKKSHGGQPPKTYAEKKEFKKGLLSMKKKVDEENFDEAEAQAYRAWTETGVPSEISSLFQDPSLSSLSPSSPEFFHLLAALHKFTLRPPHTLPLTSTLPDMRSDTKNYIHLQTLYKKQAEEEKAIFKDLVKAGGVEIDDELIDLFVKNAHGLLVLRGKQIWAFDSDRAGLANALATSPRETSTHLAMSALTAFTSKNPTSTPTAEDLRSIVEDTVGPDAELPSHIDDAVGEIARAPTADLPNVAAFLGGMVAQEAIKMITKQYVPQRGYTVVDMVEMWTGAVGA</sequence>
<evidence type="ECO:0000256" key="1">
    <source>
        <dbReference type="ARBA" id="ARBA00005032"/>
    </source>
</evidence>
<dbReference type="InParanoid" id="A0A067PW24"/>
<protein>
    <recommendedName>
        <fullName evidence="3 5">NEDD8-activating enzyme E1 regulatory subunit</fullName>
    </recommendedName>
</protein>
<dbReference type="GO" id="GO:0005737">
    <property type="term" value="C:cytoplasm"/>
    <property type="evidence" value="ECO:0007669"/>
    <property type="project" value="TreeGrafter"/>
</dbReference>
<evidence type="ECO:0000313" key="8">
    <source>
        <dbReference type="EMBL" id="KDQ55457.1"/>
    </source>
</evidence>
<dbReference type="OrthoDB" id="1708823at2759"/>
<dbReference type="Gene3D" id="3.40.50.12550">
    <property type="entry name" value="Ubiquitin-activating enzyme E1, inactive adenylation domain, subdomain 2"/>
    <property type="match status" value="1"/>
</dbReference>
<evidence type="ECO:0000256" key="5">
    <source>
        <dbReference type="PIRNR" id="PIRNR039099"/>
    </source>
</evidence>
<evidence type="ECO:0000313" key="9">
    <source>
        <dbReference type="Proteomes" id="UP000027265"/>
    </source>
</evidence>
<evidence type="ECO:0000256" key="2">
    <source>
        <dbReference type="ARBA" id="ARBA00006868"/>
    </source>
</evidence>
<reference evidence="9" key="1">
    <citation type="journal article" date="2014" name="Proc. Natl. Acad. Sci. U.S.A.">
        <title>Extensive sampling of basidiomycete genomes demonstrates inadequacy of the white-rot/brown-rot paradigm for wood decay fungi.</title>
        <authorList>
            <person name="Riley R."/>
            <person name="Salamov A.A."/>
            <person name="Brown D.W."/>
            <person name="Nagy L.G."/>
            <person name="Floudas D."/>
            <person name="Held B.W."/>
            <person name="Levasseur A."/>
            <person name="Lombard V."/>
            <person name="Morin E."/>
            <person name="Otillar R."/>
            <person name="Lindquist E.A."/>
            <person name="Sun H."/>
            <person name="LaButti K.M."/>
            <person name="Schmutz J."/>
            <person name="Jabbour D."/>
            <person name="Luo H."/>
            <person name="Baker S.E."/>
            <person name="Pisabarro A.G."/>
            <person name="Walton J.D."/>
            <person name="Blanchette R.A."/>
            <person name="Henrissat B."/>
            <person name="Martin F."/>
            <person name="Cullen D."/>
            <person name="Hibbett D.S."/>
            <person name="Grigoriev I.V."/>
        </authorList>
    </citation>
    <scope>NUCLEOTIDE SEQUENCE [LARGE SCALE GENOMIC DNA]</scope>
    <source>
        <strain evidence="9">MUCL 33604</strain>
    </source>
</reference>
<dbReference type="Gene3D" id="3.40.50.720">
    <property type="entry name" value="NAD(P)-binding Rossmann-like Domain"/>
    <property type="match status" value="1"/>
</dbReference>
<dbReference type="STRING" id="933084.A0A067PW24"/>
<comment type="function">
    <text evidence="5">Regulatory subunit of the dimeric UBA3-ULA1 E1 enzyme.</text>
</comment>
<dbReference type="Proteomes" id="UP000027265">
    <property type="component" value="Unassembled WGS sequence"/>
</dbReference>
<keyword evidence="9" id="KW-1185">Reference proteome</keyword>
<organism evidence="8 9">
    <name type="scientific">Jaapia argillacea MUCL 33604</name>
    <dbReference type="NCBI Taxonomy" id="933084"/>
    <lineage>
        <taxon>Eukaryota</taxon>
        <taxon>Fungi</taxon>
        <taxon>Dikarya</taxon>
        <taxon>Basidiomycota</taxon>
        <taxon>Agaricomycotina</taxon>
        <taxon>Agaricomycetes</taxon>
        <taxon>Agaricomycetidae</taxon>
        <taxon>Jaapiales</taxon>
        <taxon>Jaapiaceae</taxon>
        <taxon>Jaapia</taxon>
    </lineage>
</organism>
<evidence type="ECO:0000259" key="7">
    <source>
        <dbReference type="Pfam" id="PF00899"/>
    </source>
</evidence>
<dbReference type="InterPro" id="IPR045886">
    <property type="entry name" value="ThiF/MoeB/HesA"/>
</dbReference>
<comment type="pathway">
    <text evidence="1 5">Protein modification; protein neddylation.</text>
</comment>
<dbReference type="SUPFAM" id="SSF69572">
    <property type="entry name" value="Activating enzymes of the ubiquitin-like proteins"/>
    <property type="match status" value="1"/>
</dbReference>
<dbReference type="AlphaFoldDB" id="A0A067PW24"/>
<evidence type="ECO:0000256" key="4">
    <source>
        <dbReference type="ARBA" id="ARBA00022786"/>
    </source>
</evidence>
<dbReference type="UniPathway" id="UPA00885"/>
<dbReference type="FunCoup" id="A0A067PW24">
    <property type="interactions" value="851"/>
</dbReference>
<feature type="compositionally biased region" description="Polar residues" evidence="6">
    <location>
        <begin position="1"/>
        <end position="19"/>
    </location>
</feature>
<dbReference type="Pfam" id="PF00899">
    <property type="entry name" value="ThiF"/>
    <property type="match status" value="1"/>
</dbReference>
<evidence type="ECO:0000256" key="3">
    <source>
        <dbReference type="ARBA" id="ARBA00015407"/>
    </source>
</evidence>
<dbReference type="PIRSF" id="PIRSF039099">
    <property type="entry name" value="APP-BP1"/>
    <property type="match status" value="1"/>
</dbReference>
<dbReference type="InterPro" id="IPR035985">
    <property type="entry name" value="Ubiquitin-activating_enz"/>
</dbReference>
<dbReference type="InterPro" id="IPR000594">
    <property type="entry name" value="ThiF_NAD_FAD-bd"/>
</dbReference>
<keyword evidence="4 5" id="KW-0833">Ubl conjugation pathway</keyword>
<dbReference type="GO" id="GO:0019781">
    <property type="term" value="F:NEDD8 activating enzyme activity"/>
    <property type="evidence" value="ECO:0007669"/>
    <property type="project" value="UniProtKB-UniRule"/>
</dbReference>
<proteinExistence type="inferred from homology"/>
<feature type="domain" description="THIF-type NAD/FAD binding fold" evidence="7">
    <location>
        <begin position="27"/>
        <end position="142"/>
    </location>
</feature>
<evidence type="ECO:0000256" key="6">
    <source>
        <dbReference type="SAM" id="MobiDB-lite"/>
    </source>
</evidence>
<dbReference type="EMBL" id="KL197725">
    <property type="protein sequence ID" value="KDQ55457.1"/>
    <property type="molecule type" value="Genomic_DNA"/>
</dbReference>